<evidence type="ECO:0000313" key="3">
    <source>
        <dbReference type="Proteomes" id="UP000822688"/>
    </source>
</evidence>
<evidence type="ECO:0000313" key="2">
    <source>
        <dbReference type="EMBL" id="KAG0556877.1"/>
    </source>
</evidence>
<reference evidence="2 3" key="1">
    <citation type="submission" date="2020-06" db="EMBL/GenBank/DDBJ databases">
        <title>WGS assembly of Ceratodon purpureus strain R40.</title>
        <authorList>
            <person name="Carey S.B."/>
            <person name="Jenkins J."/>
            <person name="Shu S."/>
            <person name="Lovell J.T."/>
            <person name="Sreedasyam A."/>
            <person name="Maumus F."/>
            <person name="Tiley G.P."/>
            <person name="Fernandez-Pozo N."/>
            <person name="Barry K."/>
            <person name="Chen C."/>
            <person name="Wang M."/>
            <person name="Lipzen A."/>
            <person name="Daum C."/>
            <person name="Saski C.A."/>
            <person name="Payton A.C."/>
            <person name="Mcbreen J.C."/>
            <person name="Conrad R.E."/>
            <person name="Kollar L.M."/>
            <person name="Olsson S."/>
            <person name="Huttunen S."/>
            <person name="Landis J.B."/>
            <person name="Wickett N.J."/>
            <person name="Johnson M.G."/>
            <person name="Rensing S.A."/>
            <person name="Grimwood J."/>
            <person name="Schmutz J."/>
            <person name="Mcdaniel S.F."/>
        </authorList>
    </citation>
    <scope>NUCLEOTIDE SEQUENCE [LARGE SCALE GENOMIC DNA]</scope>
    <source>
        <strain evidence="2 3">R40</strain>
    </source>
</reference>
<comment type="caution">
    <text evidence="2">The sequence shown here is derived from an EMBL/GenBank/DDBJ whole genome shotgun (WGS) entry which is preliminary data.</text>
</comment>
<dbReference type="Proteomes" id="UP000822688">
    <property type="component" value="Chromosome 11"/>
</dbReference>
<name>A0A8T0GEE9_CERPU</name>
<gene>
    <name evidence="2" type="ORF">KC19_11G085800</name>
</gene>
<proteinExistence type="predicted"/>
<accession>A0A8T0GEE9</accession>
<evidence type="ECO:0000256" key="1">
    <source>
        <dbReference type="SAM" id="MobiDB-lite"/>
    </source>
</evidence>
<organism evidence="2 3">
    <name type="scientific">Ceratodon purpureus</name>
    <name type="common">Fire moss</name>
    <name type="synonym">Dicranum purpureum</name>
    <dbReference type="NCBI Taxonomy" id="3225"/>
    <lineage>
        <taxon>Eukaryota</taxon>
        <taxon>Viridiplantae</taxon>
        <taxon>Streptophyta</taxon>
        <taxon>Embryophyta</taxon>
        <taxon>Bryophyta</taxon>
        <taxon>Bryophytina</taxon>
        <taxon>Bryopsida</taxon>
        <taxon>Dicranidae</taxon>
        <taxon>Pseudoditrichales</taxon>
        <taxon>Ditrichaceae</taxon>
        <taxon>Ceratodon</taxon>
    </lineage>
</organism>
<protein>
    <submittedName>
        <fullName evidence="2">Uncharacterized protein</fullName>
    </submittedName>
</protein>
<sequence length="142" mass="14122">MAAMMKLNAAVALPSTGISAVPLSSSTSSRVNSSGRLALRPLVVVRAESNPASGGTTDKAGYAQTNAGGSGAPNPGAFANDVVEGVSDKVDDAQKGAENLGSETKENLGNVGKELKDGVAELADDTKNIVNKATSSNPGHGN</sequence>
<dbReference type="AlphaFoldDB" id="A0A8T0GEE9"/>
<keyword evidence="3" id="KW-1185">Reference proteome</keyword>
<feature type="region of interest" description="Disordered" evidence="1">
    <location>
        <begin position="49"/>
        <end position="80"/>
    </location>
</feature>
<dbReference type="EMBL" id="CM026432">
    <property type="protein sequence ID" value="KAG0556877.1"/>
    <property type="molecule type" value="Genomic_DNA"/>
</dbReference>